<sequence length="425" mass="49837">MKSFFFFLLPVTCLLLSARLVQAQDIYEDRVFDENIQTVQLFPASGNFEAQMTSPVISLNSPVPLLLQFDDIAYEADRYLAKIIHCNADWTQSGLRDADYLEQYNEYNVNDYEYSINTRVPYIHYTFKVPRVNRSGNYIIKVYRGREESKALFTKRFMVYDNQVAVGASVVVPSKNEDRRTSQQINVNVNFSNRELIDPLNNTLLVIRQNQRWDNAIVGLKYNNIREDLKQLQYQLFDGSNTFEAGNEFRFVDLRYVRTRGRNIAAVRMEEDVVFAEAGVDQSRNGQGYLEYLDINGQYGIFNVERQNHELESEYVLLTFNLETEKLSSPPFVLGALSNWGKNQNAKMVYDQASGNYQATLFLKQGWYDYQYGLRTDTGWDMEHFEGNHFQTENEYEVFFYYRDMGSRYDELIGYTVLNPNKRRF</sequence>
<dbReference type="EMBL" id="JAANYN010000006">
    <property type="protein sequence ID" value="NHE58323.1"/>
    <property type="molecule type" value="Genomic_DNA"/>
</dbReference>
<keyword evidence="4" id="KW-1185">Reference proteome</keyword>
<feature type="chain" id="PRO_5046599821" evidence="1">
    <location>
        <begin position="24"/>
        <end position="425"/>
    </location>
</feature>
<dbReference type="InterPro" id="IPR031345">
    <property type="entry name" value="T9SS_Plug_N"/>
</dbReference>
<evidence type="ECO:0000259" key="2">
    <source>
        <dbReference type="Pfam" id="PF17116"/>
    </source>
</evidence>
<reference evidence="3 4" key="1">
    <citation type="submission" date="2020-03" db="EMBL/GenBank/DDBJ databases">
        <title>Cyclobacterium plantarum sp. nov., a marine bacterium isolated from a coastal-marine wetland.</title>
        <authorList>
            <person name="Sanchez-Porro C."/>
            <person name="Ventosa A."/>
            <person name="Amoozegar M."/>
        </authorList>
    </citation>
    <scope>NUCLEOTIDE SEQUENCE [LARGE SCALE GENOMIC DNA]</scope>
    <source>
        <strain evidence="3 4">GBPx2</strain>
    </source>
</reference>
<evidence type="ECO:0000256" key="1">
    <source>
        <dbReference type="SAM" id="SignalP"/>
    </source>
</evidence>
<dbReference type="RefSeq" id="WP_166148558.1">
    <property type="nucleotide sequence ID" value="NZ_JAANYN010000006.1"/>
</dbReference>
<feature type="domain" description="Type 9 secretion system plug protein N-terminal" evidence="2">
    <location>
        <begin position="36"/>
        <end position="160"/>
    </location>
</feature>
<feature type="signal peptide" evidence="1">
    <location>
        <begin position="1"/>
        <end position="23"/>
    </location>
</feature>
<keyword evidence="1" id="KW-0732">Signal</keyword>
<accession>A0ABX0HDB1</accession>
<organism evidence="3 4">
    <name type="scientific">Cyclobacterium plantarum</name>
    <dbReference type="NCBI Taxonomy" id="2716263"/>
    <lineage>
        <taxon>Bacteria</taxon>
        <taxon>Pseudomonadati</taxon>
        <taxon>Bacteroidota</taxon>
        <taxon>Cytophagia</taxon>
        <taxon>Cytophagales</taxon>
        <taxon>Cyclobacteriaceae</taxon>
        <taxon>Cyclobacterium</taxon>
    </lineage>
</organism>
<protein>
    <submittedName>
        <fullName evidence="3">DUF5103 domain-containing protein</fullName>
    </submittedName>
</protein>
<dbReference type="Pfam" id="PF17116">
    <property type="entry name" value="T9SS_plug_1st"/>
    <property type="match status" value="1"/>
</dbReference>
<gene>
    <name evidence="3" type="ORF">G9Q97_16050</name>
</gene>
<dbReference type="Proteomes" id="UP000649799">
    <property type="component" value="Unassembled WGS sequence"/>
</dbReference>
<proteinExistence type="predicted"/>
<name>A0ABX0HDB1_9BACT</name>
<comment type="caution">
    <text evidence="3">The sequence shown here is derived from an EMBL/GenBank/DDBJ whole genome shotgun (WGS) entry which is preliminary data.</text>
</comment>
<evidence type="ECO:0000313" key="4">
    <source>
        <dbReference type="Proteomes" id="UP000649799"/>
    </source>
</evidence>
<evidence type="ECO:0000313" key="3">
    <source>
        <dbReference type="EMBL" id="NHE58323.1"/>
    </source>
</evidence>